<gene>
    <name evidence="3" type="ORF">AVDCRST_MAG74-284</name>
</gene>
<dbReference type="PANTHER" id="PTHR41248:SF1">
    <property type="entry name" value="NORD PROTEIN"/>
    <property type="match status" value="1"/>
</dbReference>
<organism evidence="3">
    <name type="scientific">uncultured Pyrinomonadaceae bacterium</name>
    <dbReference type="NCBI Taxonomy" id="2283094"/>
    <lineage>
        <taxon>Bacteria</taxon>
        <taxon>Pseudomonadati</taxon>
        <taxon>Acidobacteriota</taxon>
        <taxon>Blastocatellia</taxon>
        <taxon>Blastocatellales</taxon>
        <taxon>Pyrinomonadaceae</taxon>
        <taxon>environmental samples</taxon>
    </lineage>
</organism>
<dbReference type="SUPFAM" id="SSF53300">
    <property type="entry name" value="vWA-like"/>
    <property type="match status" value="1"/>
</dbReference>
<dbReference type="InterPro" id="IPR051928">
    <property type="entry name" value="NorD/CobT"/>
</dbReference>
<dbReference type="EMBL" id="CADCUR010000022">
    <property type="protein sequence ID" value="CAA9379830.1"/>
    <property type="molecule type" value="Genomic_DNA"/>
</dbReference>
<feature type="compositionally biased region" description="Basic and acidic residues" evidence="1">
    <location>
        <begin position="660"/>
        <end position="672"/>
    </location>
</feature>
<dbReference type="InterPro" id="IPR002035">
    <property type="entry name" value="VWF_A"/>
</dbReference>
<reference evidence="3" key="1">
    <citation type="submission" date="2020-02" db="EMBL/GenBank/DDBJ databases">
        <authorList>
            <person name="Meier V. D."/>
        </authorList>
    </citation>
    <scope>NUCLEOTIDE SEQUENCE</scope>
    <source>
        <strain evidence="3">AVDCRST_MAG74</strain>
    </source>
</reference>
<dbReference type="Gene3D" id="3.40.50.410">
    <property type="entry name" value="von Willebrand factor, type A domain"/>
    <property type="match status" value="1"/>
</dbReference>
<evidence type="ECO:0000259" key="2">
    <source>
        <dbReference type="PROSITE" id="PS50234"/>
    </source>
</evidence>
<name>A0A6J4N733_9BACT</name>
<dbReference type="SMART" id="SM00327">
    <property type="entry name" value="VWA"/>
    <property type="match status" value="1"/>
</dbReference>
<protein>
    <submittedName>
        <fullName evidence="3">Nitric oxide reductase activation protein NorD</fullName>
    </submittedName>
</protein>
<evidence type="ECO:0000256" key="1">
    <source>
        <dbReference type="SAM" id="MobiDB-lite"/>
    </source>
</evidence>
<feature type="region of interest" description="Disordered" evidence="1">
    <location>
        <begin position="647"/>
        <end position="713"/>
    </location>
</feature>
<feature type="compositionally biased region" description="Acidic residues" evidence="1">
    <location>
        <begin position="702"/>
        <end position="713"/>
    </location>
</feature>
<sequence length="1037" mass="116840">MAKTENTKKQTLTGLARRLGNLPNDKKIIALEMSAALAGVSLRVSREFVEAVPKAAKILSADDIRNWAEMGRRLAMANADLGAKFFQSGAADLKRIPEKARPLVFQICTRQLVLSSSIALETFDLIPLLAKQLGDDKLLADILQLAAEIANRSAKHSADFLQKTPRVAETLEKFGDDKPKVAKSVVALASNFANRTGGMTADLWQILPDALRELNAEQAVQLTKKATEFLEFGGSVTLHFASAGGDVLRRAGDVFDDWREVLTMIARSGNAILIQFIRSSPKFFREIVASRQKQTAVDAARKILQLTKQIAETDAESALAAFRSSAAALKRVSLPQFEEWVDAGLAKNKNESQKARKSYFALETRNSNQLLQESQEGLPLESVQTILRIYVEGLTGSEVEIATLAAMPQEPQRIGDGKTIYLPSAVAEFGSDEMDFRLYKVLAAHGAGQIEFGTYERDSDALKAAYTELNALYEATAEQTDAFSLAGYIEDVQTGERALSEQETAAELKKRRKNLPKNSDYKTVLQVFPEPSLAKKIFGTMENARIDNRLRQTYRGLRKDLDLMQTFLREKRPFIFDLPINQVPFELLFQITLCGGATDDARQFYGQIASEIETVIEYYLANKNATVADTLVATSRVYTLFQAITADQQQQSESNEETEDKTGEYQYEDKNAAESVLESEVKREQKPKKNQDVRDLFNAWNSDDDEGEPDDLQGAEAWTHNEMPEQPLEAGDAAFAYDEWDKDLSDFRTDWCRVIEKKVRQGDRNFVELARSRYRGQISSIRHQFQLMKPENLQKINRELDGEDYDLNALVDYVVDKRVDGQQSERIYTKRLRRERDVAVSILLDQSSSTARTITRNPLQPYTHPGRRIIEIEKEGLVLMSEALEAVGDVYSINGFTSEGRRNVKFYVVKDFNEKYSEDIERRIGGITFQNNTRLGAAIRHAAAKLLRQDSRTKLLIILTDGRPYDHDYGDARYAREDVREALTEAKQSGITPFCITVDRDSEFELKDLYGDVGYTIIDDVLSLPERMPNIYRRLTS</sequence>
<proteinExistence type="predicted"/>
<dbReference type="InterPro" id="IPR036465">
    <property type="entry name" value="vWFA_dom_sf"/>
</dbReference>
<dbReference type="Pfam" id="PF00092">
    <property type="entry name" value="VWA"/>
    <property type="match status" value="1"/>
</dbReference>
<dbReference type="CDD" id="cd01454">
    <property type="entry name" value="vWA_norD_type"/>
    <property type="match status" value="1"/>
</dbReference>
<dbReference type="PANTHER" id="PTHR41248">
    <property type="entry name" value="NORD PROTEIN"/>
    <property type="match status" value="1"/>
</dbReference>
<accession>A0A6J4N733</accession>
<dbReference type="PROSITE" id="PS50234">
    <property type="entry name" value="VWFA"/>
    <property type="match status" value="1"/>
</dbReference>
<dbReference type="AlphaFoldDB" id="A0A6J4N733"/>
<evidence type="ECO:0000313" key="3">
    <source>
        <dbReference type="EMBL" id="CAA9379830.1"/>
    </source>
</evidence>
<feature type="domain" description="VWFA" evidence="2">
    <location>
        <begin position="839"/>
        <end position="1035"/>
    </location>
</feature>
<feature type="compositionally biased region" description="Basic and acidic residues" evidence="1">
    <location>
        <begin position="679"/>
        <end position="695"/>
    </location>
</feature>